<evidence type="ECO:0000256" key="2">
    <source>
        <dbReference type="SAM" id="MobiDB-lite"/>
    </source>
</evidence>
<feature type="transmembrane region" description="Helical" evidence="3">
    <location>
        <begin position="574"/>
        <end position="594"/>
    </location>
</feature>
<keyword evidence="1" id="KW-0175">Coiled coil</keyword>
<evidence type="ECO:0000256" key="1">
    <source>
        <dbReference type="SAM" id="Coils"/>
    </source>
</evidence>
<sequence>MAVKLIYFLFVILSVSSLAAAARKGGGHTSLNSTQLKDVANPFDRSKPDPIVKDESKVKKEKKEEKRTALNDTPQKAIGAQRGQVKNGTTESKFTSSIPVNTSSNRTKRTSESPPGVFPAPNTTIPVTQSSNETKTYSNPRPLLLAPPPANTSSPPPVSIEAPASSPEIAPAPAIARPETSSPPAENSFAPTELGSFATPPPESSLLPPPEETDKAQETSPPPPEEPQGASPQSSSSPPPEETGKAQEKSPPPPPPVQPQECTCPPPPPPPPPSDEDGTTPSEDTPPTAGPSPRADSPPPQTMSQDRYERSEVALEFGLYQFALGATEIWTRAKSWAYAGYVVPGLLMPFVLGLLASAWASATLITWKVFKFLWNLGRVRGSVEVGSGFESRLQGLFRFWTKLHNSSSANSTPNLIINRPTEEESLSLAAAASLLFEQLAVLIWETGIWVVKHPGFLLERLALLTWFCGAEFRDNLIDYWILQSCHTIFFPFLNIYFAWNGYSKEFQHDFHHQKKKNRPSSEQDTYKRAELVLFWVERLGFFTLTLGWLFIKIVIMTVIENVISEDDLYLSRSITIIGGFWTCPNLLYLVMYIARRRLVALQLGHGNKKNMGFWLLNSFKKHPGFWSERLSLLIFAFGLHSFIDPLRIGIGYQVLDLCFSIIFPLLHVYFAWFGYSNEFQLHHIHHVLQESAKVEEKDVQHHRNLALTGSWMAEKIHHQCDQEENRNLMDKKEDLDQEMMLKSVDEKLHTLNVMLEQLQAKVVRIEDSLQTKKVVEKYEEEINELKAKLSAATASSQLYRTLLHESGL</sequence>
<keyword evidence="3" id="KW-0812">Transmembrane</keyword>
<dbReference type="PANTHER" id="PTHR13361">
    <property type="entry name" value="WW DOMAIN-BINDING PROTEIN 11"/>
    <property type="match status" value="1"/>
</dbReference>
<keyword evidence="6" id="KW-1185">Reference proteome</keyword>
<evidence type="ECO:0000256" key="4">
    <source>
        <dbReference type="SAM" id="SignalP"/>
    </source>
</evidence>
<dbReference type="AlphaFoldDB" id="A0AAV1D2W0"/>
<protein>
    <submittedName>
        <fullName evidence="5">OLC1v1038138C1</fullName>
    </submittedName>
</protein>
<name>A0AAV1D2W0_OLDCO</name>
<feature type="signal peptide" evidence="4">
    <location>
        <begin position="1"/>
        <end position="21"/>
    </location>
</feature>
<feature type="coiled-coil region" evidence="1">
    <location>
        <begin position="718"/>
        <end position="795"/>
    </location>
</feature>
<feature type="compositionally biased region" description="Polar residues" evidence="2">
    <location>
        <begin position="121"/>
        <end position="137"/>
    </location>
</feature>
<dbReference type="PANTHER" id="PTHR13361:SF1">
    <property type="entry name" value="WW DOMAIN-BINDING PROTEIN 11"/>
    <property type="match status" value="1"/>
</dbReference>
<dbReference type="GO" id="GO:0005681">
    <property type="term" value="C:spliceosomal complex"/>
    <property type="evidence" value="ECO:0007669"/>
    <property type="project" value="TreeGrafter"/>
</dbReference>
<dbReference type="Proteomes" id="UP001161247">
    <property type="component" value="Chromosome 3"/>
</dbReference>
<dbReference type="EMBL" id="OX459120">
    <property type="protein sequence ID" value="CAI9100947.1"/>
    <property type="molecule type" value="Genomic_DNA"/>
</dbReference>
<feature type="compositionally biased region" description="Low complexity" evidence="2">
    <location>
        <begin position="227"/>
        <end position="236"/>
    </location>
</feature>
<feature type="compositionally biased region" description="Polar residues" evidence="2">
    <location>
        <begin position="84"/>
        <end position="105"/>
    </location>
</feature>
<feature type="compositionally biased region" description="Pro residues" evidence="2">
    <location>
        <begin position="199"/>
        <end position="210"/>
    </location>
</feature>
<dbReference type="SUPFAM" id="SSF101447">
    <property type="entry name" value="Formin homology 2 domain (FH2 domain)"/>
    <property type="match status" value="1"/>
</dbReference>
<organism evidence="5 6">
    <name type="scientific">Oldenlandia corymbosa var. corymbosa</name>
    <dbReference type="NCBI Taxonomy" id="529605"/>
    <lineage>
        <taxon>Eukaryota</taxon>
        <taxon>Viridiplantae</taxon>
        <taxon>Streptophyta</taxon>
        <taxon>Embryophyta</taxon>
        <taxon>Tracheophyta</taxon>
        <taxon>Spermatophyta</taxon>
        <taxon>Magnoliopsida</taxon>
        <taxon>eudicotyledons</taxon>
        <taxon>Gunneridae</taxon>
        <taxon>Pentapetalae</taxon>
        <taxon>asterids</taxon>
        <taxon>lamiids</taxon>
        <taxon>Gentianales</taxon>
        <taxon>Rubiaceae</taxon>
        <taxon>Rubioideae</taxon>
        <taxon>Spermacoceae</taxon>
        <taxon>Hedyotis-Oldenlandia complex</taxon>
        <taxon>Oldenlandia</taxon>
    </lineage>
</organism>
<keyword evidence="4" id="KW-0732">Signal</keyword>
<feature type="compositionally biased region" description="Low complexity" evidence="2">
    <location>
        <begin position="159"/>
        <end position="179"/>
    </location>
</feature>
<keyword evidence="3" id="KW-0472">Membrane</keyword>
<feature type="compositionally biased region" description="Pro residues" evidence="2">
    <location>
        <begin position="145"/>
        <end position="158"/>
    </location>
</feature>
<feature type="region of interest" description="Disordered" evidence="2">
    <location>
        <begin position="24"/>
        <end position="307"/>
    </location>
</feature>
<feature type="compositionally biased region" description="Pro residues" evidence="2">
    <location>
        <begin position="250"/>
        <end position="273"/>
    </location>
</feature>
<feature type="chain" id="PRO_5043415553" evidence="4">
    <location>
        <begin position="22"/>
        <end position="808"/>
    </location>
</feature>
<evidence type="ECO:0000313" key="5">
    <source>
        <dbReference type="EMBL" id="CAI9100947.1"/>
    </source>
</evidence>
<feature type="transmembrane region" description="Helical" evidence="3">
    <location>
        <begin position="346"/>
        <end position="370"/>
    </location>
</feature>
<keyword evidence="3" id="KW-1133">Transmembrane helix</keyword>
<accession>A0AAV1D2W0</accession>
<feature type="transmembrane region" description="Helical" evidence="3">
    <location>
        <begin position="654"/>
        <end position="675"/>
    </location>
</feature>
<reference evidence="5" key="1">
    <citation type="submission" date="2023-03" db="EMBL/GenBank/DDBJ databases">
        <authorList>
            <person name="Julca I."/>
        </authorList>
    </citation>
    <scope>NUCLEOTIDE SEQUENCE</scope>
</reference>
<feature type="transmembrane region" description="Helical" evidence="3">
    <location>
        <begin position="539"/>
        <end position="562"/>
    </location>
</feature>
<proteinExistence type="predicted"/>
<evidence type="ECO:0000313" key="6">
    <source>
        <dbReference type="Proteomes" id="UP001161247"/>
    </source>
</evidence>
<evidence type="ECO:0000256" key="3">
    <source>
        <dbReference type="SAM" id="Phobius"/>
    </source>
</evidence>
<feature type="compositionally biased region" description="Basic and acidic residues" evidence="2">
    <location>
        <begin position="44"/>
        <end position="69"/>
    </location>
</feature>
<gene>
    <name evidence="5" type="ORF">OLC1_LOCUS10650</name>
</gene>